<gene>
    <name evidence="2" type="ordered locus">Mthe_0052</name>
</gene>
<accession>A0B580</accession>
<dbReference type="GeneID" id="4462743"/>
<protein>
    <submittedName>
        <fullName evidence="2">Uncharacterized protein</fullName>
    </submittedName>
</protein>
<dbReference type="STRING" id="349307.Mthe_0052"/>
<dbReference type="AlphaFoldDB" id="A0B580"/>
<dbReference type="HOGENOM" id="CLU_1364031_0_0_2"/>
<organism evidence="2 3">
    <name type="scientific">Methanothrix thermoacetophila (strain DSM 6194 / JCM 14653 / NBRC 101360 / PT)</name>
    <name type="common">Methanosaeta thermophila</name>
    <dbReference type="NCBI Taxonomy" id="349307"/>
    <lineage>
        <taxon>Archaea</taxon>
        <taxon>Methanobacteriati</taxon>
        <taxon>Methanobacteriota</taxon>
        <taxon>Stenosarchaea group</taxon>
        <taxon>Methanomicrobia</taxon>
        <taxon>Methanotrichales</taxon>
        <taxon>Methanotrichaceae</taxon>
        <taxon>Methanothrix</taxon>
    </lineage>
</organism>
<dbReference type="OrthoDB" id="134522at2157"/>
<keyword evidence="3" id="KW-1185">Reference proteome</keyword>
<sequence>MRKLIVARIVHSPEDMGSMREGLERMGVSRLGREKWEENRIRIERFWDELEREIDRLELDPTRLRIYQDGLPAGGEIGERIIRETASKGSRNYQIIEKLMERGARIEATESPELLLREYQHIKAMVSTTGEEQRRALEAYNKEKDRLLDERDAYIARRIAETLQDDETGLLFIGAHHNVVPRLPADVEVSYLGDPG</sequence>
<feature type="coiled-coil region" evidence="1">
    <location>
        <begin position="130"/>
        <end position="157"/>
    </location>
</feature>
<keyword evidence="1" id="KW-0175">Coiled coil</keyword>
<proteinExistence type="predicted"/>
<reference evidence="2 3" key="1">
    <citation type="submission" date="2006-10" db="EMBL/GenBank/DDBJ databases">
        <title>Complete sequence of Methanosaeta thermophila PT.</title>
        <authorList>
            <consortium name="US DOE Joint Genome Institute"/>
            <person name="Copeland A."/>
            <person name="Lucas S."/>
            <person name="Lapidus A."/>
            <person name="Barry K."/>
            <person name="Detter J.C."/>
            <person name="Glavina del Rio T."/>
            <person name="Hammon N."/>
            <person name="Israni S."/>
            <person name="Pitluck S."/>
            <person name="Chain P."/>
            <person name="Malfatti S."/>
            <person name="Shin M."/>
            <person name="Vergez L."/>
            <person name="Schmutz J."/>
            <person name="Larimer F."/>
            <person name="Land M."/>
            <person name="Hauser L."/>
            <person name="Kyrpides N."/>
            <person name="Kim E."/>
            <person name="Smith K.S."/>
            <person name="Ingram-Smith C."/>
            <person name="Richardson P."/>
        </authorList>
    </citation>
    <scope>NUCLEOTIDE SEQUENCE [LARGE SCALE GENOMIC DNA]</scope>
    <source>
        <strain evidence="3">DSM 6194 / JCM 14653 / NBRC 101360 / PT</strain>
    </source>
</reference>
<dbReference type="Proteomes" id="UP000000674">
    <property type="component" value="Chromosome"/>
</dbReference>
<evidence type="ECO:0000313" key="3">
    <source>
        <dbReference type="Proteomes" id="UP000000674"/>
    </source>
</evidence>
<dbReference type="KEGG" id="mtp:Mthe_0052"/>
<dbReference type="EMBL" id="CP000477">
    <property type="protein sequence ID" value="ABK13854.1"/>
    <property type="molecule type" value="Genomic_DNA"/>
</dbReference>
<name>A0B580_METTP</name>
<evidence type="ECO:0000256" key="1">
    <source>
        <dbReference type="SAM" id="Coils"/>
    </source>
</evidence>
<evidence type="ECO:0000313" key="2">
    <source>
        <dbReference type="EMBL" id="ABK13854.1"/>
    </source>
</evidence>
<dbReference type="RefSeq" id="WP_011695255.1">
    <property type="nucleotide sequence ID" value="NC_008553.1"/>
</dbReference>